<dbReference type="Proteomes" id="UP001139011">
    <property type="component" value="Unassembled WGS sequence"/>
</dbReference>
<keyword evidence="2" id="KW-1185">Reference proteome</keyword>
<dbReference type="EMBL" id="JAIWJX010000004">
    <property type="protein sequence ID" value="MCK6259549.1"/>
    <property type="molecule type" value="Genomic_DNA"/>
</dbReference>
<dbReference type="RefSeq" id="WP_248254913.1">
    <property type="nucleotide sequence ID" value="NZ_JAIWJX010000004.1"/>
</dbReference>
<gene>
    <name evidence="1" type="ORF">LCY76_23555</name>
</gene>
<protein>
    <submittedName>
        <fullName evidence="1">Uncharacterized protein</fullName>
    </submittedName>
</protein>
<sequence>MKEFSAKNILGQEMQNMYENSLIRKALSSMTKNTNVILSVEIPKSIYLRGEIFCSDVADEMEEDFTSIHLLGWLYTDFLKEIRHRQLNDVYRLLSESNTYSTKPIVKKVIKYRTNLTTLQDEPYDVLTTEKPLDAILLRFAAKRKLILRGEVLLQDLATQYPSHDFTVEKLLTILYCDFIEKVKSGQFANAIKVILDRMDRDL</sequence>
<dbReference type="AlphaFoldDB" id="A0A9X1XEW7"/>
<evidence type="ECO:0000313" key="1">
    <source>
        <dbReference type="EMBL" id="MCK6259549.1"/>
    </source>
</evidence>
<name>A0A9X1XEW7_9BACL</name>
<evidence type="ECO:0000313" key="2">
    <source>
        <dbReference type="Proteomes" id="UP001139011"/>
    </source>
</evidence>
<organism evidence="1 2">
    <name type="scientific">Fictibacillus marinisediminis</name>
    <dbReference type="NCBI Taxonomy" id="2878389"/>
    <lineage>
        <taxon>Bacteria</taxon>
        <taxon>Bacillati</taxon>
        <taxon>Bacillota</taxon>
        <taxon>Bacilli</taxon>
        <taxon>Bacillales</taxon>
        <taxon>Fictibacillaceae</taxon>
        <taxon>Fictibacillus</taxon>
    </lineage>
</organism>
<accession>A0A9X1XEW7</accession>
<proteinExistence type="predicted"/>
<comment type="caution">
    <text evidence="1">The sequence shown here is derived from an EMBL/GenBank/DDBJ whole genome shotgun (WGS) entry which is preliminary data.</text>
</comment>
<reference evidence="1" key="1">
    <citation type="submission" date="2021-09" db="EMBL/GenBank/DDBJ databases">
        <title>Genome analysis of Fictibacillus sp. KIGAM418 isolated from marine sediment.</title>
        <authorList>
            <person name="Seo M.-J."/>
            <person name="Cho E.-S."/>
            <person name="Hwang C.Y."/>
        </authorList>
    </citation>
    <scope>NUCLEOTIDE SEQUENCE</scope>
    <source>
        <strain evidence="1">KIGAM418</strain>
    </source>
</reference>